<feature type="transmembrane region" description="Helical" evidence="8">
    <location>
        <begin position="368"/>
        <end position="388"/>
    </location>
</feature>
<dbReference type="PROSITE" id="PS00754">
    <property type="entry name" value="NA_NEUROTRAN_SYMP_2"/>
    <property type="match status" value="1"/>
</dbReference>
<organism evidence="9 10">
    <name type="scientific">Molossus molossus</name>
    <name type="common">Pallas' mastiff bat</name>
    <name type="synonym">Vespertilio molossus</name>
    <dbReference type="NCBI Taxonomy" id="27622"/>
    <lineage>
        <taxon>Eukaryota</taxon>
        <taxon>Metazoa</taxon>
        <taxon>Chordata</taxon>
        <taxon>Craniata</taxon>
        <taxon>Vertebrata</taxon>
        <taxon>Euteleostomi</taxon>
        <taxon>Mammalia</taxon>
        <taxon>Eutheria</taxon>
        <taxon>Laurasiatheria</taxon>
        <taxon>Chiroptera</taxon>
        <taxon>Yangochiroptera</taxon>
        <taxon>Molossidae</taxon>
        <taxon>Molossus</taxon>
    </lineage>
</organism>
<dbReference type="InterPro" id="IPR037272">
    <property type="entry name" value="SNS_sf"/>
</dbReference>
<evidence type="ECO:0000256" key="4">
    <source>
        <dbReference type="ARBA" id="ARBA00022989"/>
    </source>
</evidence>
<dbReference type="Pfam" id="PF00209">
    <property type="entry name" value="SNF"/>
    <property type="match status" value="1"/>
</dbReference>
<feature type="transmembrane region" description="Helical" evidence="8">
    <location>
        <begin position="721"/>
        <end position="749"/>
    </location>
</feature>
<feature type="binding site" evidence="6">
    <location>
        <position position="159"/>
    </location>
    <ligand>
        <name>Na(+)</name>
        <dbReference type="ChEBI" id="CHEBI:29101"/>
        <label>1</label>
    </ligand>
</feature>
<feature type="transmembrane region" description="Helical" evidence="8">
    <location>
        <begin position="409"/>
        <end position="433"/>
    </location>
</feature>
<keyword evidence="10" id="KW-1185">Reference proteome</keyword>
<gene>
    <name evidence="9" type="ORF">HJG59_016879</name>
</gene>
<dbReference type="Proteomes" id="UP000550707">
    <property type="component" value="Unassembled WGS sequence"/>
</dbReference>
<feature type="transmembrane region" description="Helical" evidence="8">
    <location>
        <begin position="678"/>
        <end position="701"/>
    </location>
</feature>
<evidence type="ECO:0000313" key="9">
    <source>
        <dbReference type="EMBL" id="KAF6408067.1"/>
    </source>
</evidence>
<feature type="transmembrane region" description="Helical" evidence="8">
    <location>
        <begin position="172"/>
        <end position="192"/>
    </location>
</feature>
<evidence type="ECO:0000256" key="8">
    <source>
        <dbReference type="SAM" id="Phobius"/>
    </source>
</evidence>
<feature type="transmembrane region" description="Helical" evidence="8">
    <location>
        <begin position="212"/>
        <end position="234"/>
    </location>
</feature>
<dbReference type="InParanoid" id="A0A7J8CB49"/>
<evidence type="ECO:0008006" key="11">
    <source>
        <dbReference type="Google" id="ProtNLM"/>
    </source>
</evidence>
<name>A0A7J8CB49_MOLMO</name>
<feature type="binding site" evidence="6">
    <location>
        <position position="415"/>
    </location>
    <ligand>
        <name>Na(+)</name>
        <dbReference type="ChEBI" id="CHEBI:29101"/>
        <label>1</label>
    </ligand>
</feature>
<evidence type="ECO:0000256" key="2">
    <source>
        <dbReference type="ARBA" id="ARBA00022448"/>
    </source>
</evidence>
<dbReference type="PRINTS" id="PR00176">
    <property type="entry name" value="NANEUSMPORT"/>
</dbReference>
<dbReference type="InterPro" id="IPR000175">
    <property type="entry name" value="Na/ntran_symport"/>
</dbReference>
<dbReference type="AlphaFoldDB" id="A0A7J8CB49"/>
<feature type="transmembrane region" description="Helical" evidence="8">
    <location>
        <begin position="328"/>
        <end position="348"/>
    </location>
</feature>
<accession>A0A7J8CB49</accession>
<dbReference type="FunCoup" id="A0A7J8CB49">
    <property type="interactions" value="3"/>
</dbReference>
<evidence type="ECO:0000313" key="10">
    <source>
        <dbReference type="Proteomes" id="UP000550707"/>
    </source>
</evidence>
<dbReference type="PANTHER" id="PTHR11616:SF327">
    <property type="entry name" value="ORPHAN SODIUM- AND CHLORIDE-DEPENDENT NEUROTRANSMITTER TRANSPORTER NTT5"/>
    <property type="match status" value="1"/>
</dbReference>
<keyword evidence="2" id="KW-0813">Transport</keyword>
<evidence type="ECO:0000256" key="3">
    <source>
        <dbReference type="ARBA" id="ARBA00022692"/>
    </source>
</evidence>
<reference evidence="9 10" key="1">
    <citation type="journal article" date="2020" name="Nature">
        <title>Six reference-quality genomes reveal evolution of bat adaptations.</title>
        <authorList>
            <person name="Jebb D."/>
            <person name="Huang Z."/>
            <person name="Pippel M."/>
            <person name="Hughes G.M."/>
            <person name="Lavrichenko K."/>
            <person name="Devanna P."/>
            <person name="Winkler S."/>
            <person name="Jermiin L.S."/>
            <person name="Skirmuntt E.C."/>
            <person name="Katzourakis A."/>
            <person name="Burkitt-Gray L."/>
            <person name="Ray D.A."/>
            <person name="Sullivan K.A.M."/>
            <person name="Roscito J.G."/>
            <person name="Kirilenko B.M."/>
            <person name="Davalos L.M."/>
            <person name="Corthals A.P."/>
            <person name="Power M.L."/>
            <person name="Jones G."/>
            <person name="Ransome R.D."/>
            <person name="Dechmann D.K.N."/>
            <person name="Locatelli A.G."/>
            <person name="Puechmaille S.J."/>
            <person name="Fedrigo O."/>
            <person name="Jarvis E.D."/>
            <person name="Hiller M."/>
            <person name="Vernes S.C."/>
            <person name="Myers E.W."/>
            <person name="Teeling E.C."/>
        </authorList>
    </citation>
    <scope>NUCLEOTIDE SEQUENCE [LARGE SCALE GENOMIC DNA]</scope>
    <source>
        <strain evidence="9">MMolMol1</strain>
        <tissue evidence="9">Muscle</tissue>
    </source>
</reference>
<keyword evidence="3 8" id="KW-0812">Transmembrane</keyword>
<dbReference type="SUPFAM" id="SSF161070">
    <property type="entry name" value="SNF-like"/>
    <property type="match status" value="1"/>
</dbReference>
<comment type="caution">
    <text evidence="9">The sequence shown here is derived from an EMBL/GenBank/DDBJ whole genome shotgun (WGS) entry which is preliminary data.</text>
</comment>
<comment type="subcellular location">
    <subcellularLocation>
        <location evidence="1">Membrane</location>
        <topology evidence="1">Multi-pass membrane protein</topology>
    </subcellularLocation>
</comment>
<dbReference type="GO" id="GO:0005886">
    <property type="term" value="C:plasma membrane"/>
    <property type="evidence" value="ECO:0007669"/>
    <property type="project" value="TreeGrafter"/>
</dbReference>
<dbReference type="PROSITE" id="PS50267">
    <property type="entry name" value="NA_NEUROTRAN_SYMP_3"/>
    <property type="match status" value="1"/>
</dbReference>
<feature type="binding site" evidence="6">
    <location>
        <position position="152"/>
    </location>
    <ligand>
        <name>Na(+)</name>
        <dbReference type="ChEBI" id="CHEBI:29101"/>
        <label>1</label>
    </ligand>
</feature>
<keyword evidence="5 8" id="KW-0472">Membrane</keyword>
<keyword evidence="4 8" id="KW-1133">Transmembrane helix</keyword>
<sequence length="799" mass="90580">MRSTQEGRPYPEKVGASPESLPGRKTEVSSSESSQAKVSSTASTLLESFSESQAWENKDTATWSLVPCFSETPAMEGQTKKAQDWGTQTCEAQINDSQSKQTSIFEMEETAPVLKQKPSLKKMDVPEKEEHEVVYSRPLWSNKFEYILAHLGYSMRAVNQWRFAHMWLHHGGWSFFIIYIFLTFLIGIPLLFLEMAVGQRMRQGSIGAWKIICPWVGGVGYTNFMVCLITAIYLNVVNAWTLSYLSQSFQFSVPWEHCPLLKNSSDFDPECARTTPSMYFWYRMTLKATDKIEDGGPPVFSSFLPLFVSWCIVGAFMINGLKSIGKVLCILVPTSYIIMICFVIRSVLLDGVKFGLQYLALVKISAMYNVKVWCHAGILVLLALGLGYGPIVSLASHIELSNNCLRDAFLVALVNLGLMMITTTFIFCVLGFWSTVITYNCNVKVGRRERNRESERNIDVKETHRVAARAGDKLQPRNAEILSRLVDLGKLPPEAQPPLFTEGNLVFTFTSWLNKLPQPIKSMVVSQINECNLEKQFMKVTEGPNFIFLAFIEAMSFTPGSVFWSILFFLMFLNTGLCVVMTFLQNIITSLQDSFSSFRKHEKLLTVVVFVLMFLCSFYFIRPQGLYQIRLLSDYWIVFPVIIVMFETIAVGWACGARRFLTDFATLWDRPIHPIFHWLWCYLCPVVLLFLSITTLILLFLKDVTYTAWDSSSSKEVIRRYSTGYLLMLGAVSLAVMLPIPTCFLYCLVHGIPFKPVSLNRPLTSSKSLPLIIPLKPIKEDQKEETLQGVNQTADPPVV</sequence>
<feature type="transmembrane region" description="Helical" evidence="8">
    <location>
        <begin position="636"/>
        <end position="657"/>
    </location>
</feature>
<keyword evidence="6" id="KW-0915">Sodium</keyword>
<proteinExistence type="predicted"/>
<feature type="transmembrane region" description="Helical" evidence="8">
    <location>
        <begin position="303"/>
        <end position="321"/>
    </location>
</feature>
<evidence type="ECO:0000256" key="6">
    <source>
        <dbReference type="PIRSR" id="PIRSR600175-1"/>
    </source>
</evidence>
<dbReference type="GO" id="GO:0006865">
    <property type="term" value="P:amino acid transport"/>
    <property type="evidence" value="ECO:0007669"/>
    <property type="project" value="TreeGrafter"/>
</dbReference>
<feature type="transmembrane region" description="Helical" evidence="8">
    <location>
        <begin position="604"/>
        <end position="621"/>
    </location>
</feature>
<dbReference type="GO" id="GO:0035725">
    <property type="term" value="P:sodium ion transmembrane transport"/>
    <property type="evidence" value="ECO:0007669"/>
    <property type="project" value="TreeGrafter"/>
</dbReference>
<evidence type="ECO:0000256" key="1">
    <source>
        <dbReference type="ARBA" id="ARBA00004141"/>
    </source>
</evidence>
<keyword evidence="6" id="KW-0479">Metal-binding</keyword>
<feature type="compositionally biased region" description="Low complexity" evidence="7">
    <location>
        <begin position="28"/>
        <end position="43"/>
    </location>
</feature>
<feature type="region of interest" description="Disordered" evidence="7">
    <location>
        <begin position="1"/>
        <end position="43"/>
    </location>
</feature>
<dbReference type="PANTHER" id="PTHR11616">
    <property type="entry name" value="SODIUM/CHLORIDE DEPENDENT TRANSPORTER"/>
    <property type="match status" value="1"/>
</dbReference>
<feature type="transmembrane region" description="Helical" evidence="8">
    <location>
        <begin position="562"/>
        <end position="584"/>
    </location>
</feature>
<protein>
    <recommendedName>
        <fullName evidence="11">Solute carrier family 6 member 16</fullName>
    </recommendedName>
</protein>
<dbReference type="GO" id="GO:0046872">
    <property type="term" value="F:metal ion binding"/>
    <property type="evidence" value="ECO:0007669"/>
    <property type="project" value="UniProtKB-KW"/>
</dbReference>
<evidence type="ECO:0000256" key="5">
    <source>
        <dbReference type="ARBA" id="ARBA00023136"/>
    </source>
</evidence>
<dbReference type="EMBL" id="JACASF010000021">
    <property type="protein sequence ID" value="KAF6408067.1"/>
    <property type="molecule type" value="Genomic_DNA"/>
</dbReference>
<evidence type="ECO:0000256" key="7">
    <source>
        <dbReference type="SAM" id="MobiDB-lite"/>
    </source>
</evidence>